<dbReference type="PANTHER" id="PTHR35333:SF3">
    <property type="entry name" value="BETA-LACTAMASE-TYPE TRANSPEPTIDASE FOLD CONTAINING PROTEIN"/>
    <property type="match status" value="1"/>
</dbReference>
<proteinExistence type="predicted"/>
<keyword evidence="3" id="KW-1185">Reference proteome</keyword>
<name>A0A3M8BV51_9BACL</name>
<dbReference type="InterPro" id="IPR018247">
    <property type="entry name" value="EF_Hand_1_Ca_BS"/>
</dbReference>
<dbReference type="EMBL" id="RHHR01000054">
    <property type="protein sequence ID" value="RNB67266.1"/>
    <property type="molecule type" value="Genomic_DNA"/>
</dbReference>
<evidence type="ECO:0000313" key="3">
    <source>
        <dbReference type="Proteomes" id="UP000282028"/>
    </source>
</evidence>
<dbReference type="AlphaFoldDB" id="A0A3M8BV51"/>
<dbReference type="GO" id="GO:0008800">
    <property type="term" value="F:beta-lactamase activity"/>
    <property type="evidence" value="ECO:0007669"/>
    <property type="project" value="InterPro"/>
</dbReference>
<accession>A0A3M8BV51</accession>
<dbReference type="Gene3D" id="3.40.710.10">
    <property type="entry name" value="DD-peptidase/beta-lactamase superfamily"/>
    <property type="match status" value="1"/>
</dbReference>
<gene>
    <name evidence="2" type="ORF">EDM52_22825</name>
</gene>
<dbReference type="InterPro" id="IPR045155">
    <property type="entry name" value="Beta-lactam_cat"/>
</dbReference>
<dbReference type="Pfam" id="PF13354">
    <property type="entry name" value="Beta-lactamase2"/>
    <property type="match status" value="1"/>
</dbReference>
<protein>
    <submittedName>
        <fullName evidence="2">Serine hydrolase</fullName>
    </submittedName>
</protein>
<dbReference type="PANTHER" id="PTHR35333">
    <property type="entry name" value="BETA-LACTAMASE"/>
    <property type="match status" value="1"/>
</dbReference>
<dbReference type="GO" id="GO:0046677">
    <property type="term" value="P:response to antibiotic"/>
    <property type="evidence" value="ECO:0007669"/>
    <property type="project" value="InterPro"/>
</dbReference>
<keyword evidence="2" id="KW-0378">Hydrolase</keyword>
<dbReference type="SUPFAM" id="SSF56601">
    <property type="entry name" value="beta-lactamase/transpeptidase-like"/>
    <property type="match status" value="1"/>
</dbReference>
<sequence length="278" mass="30837">MQQAETLQGRLEQIIRNAQGTWGVVVEEIGEGICFEHLPDKLFIAESVIKVPIMAAVFAQAHQGAFSLDDRLPLRREDLVKGSGLLFALSPGLQLSIRELVTLMIIQSDNTATNILIDLVGKECVDQTMLELGMEQSKYVRKLMIYPADIDANNRITAGDVARMLNRLATGRFIHAHACEDMVAIMKKQQFRNGLPSMLPVADHNGKEELATDWEIASKSGWDTGRQHDVGLLYTQGRCFAITALSQDVEAEEALHTLGCVGREMYEFAKRDEFCGGC</sequence>
<dbReference type="OrthoDB" id="9775096at2"/>
<feature type="domain" description="Beta-lactamase class A catalytic" evidence="1">
    <location>
        <begin position="23"/>
        <end position="245"/>
    </location>
</feature>
<dbReference type="InterPro" id="IPR012338">
    <property type="entry name" value="Beta-lactam/transpept-like"/>
</dbReference>
<dbReference type="PROSITE" id="PS00018">
    <property type="entry name" value="EF_HAND_1"/>
    <property type="match status" value="1"/>
</dbReference>
<comment type="caution">
    <text evidence="2">The sequence shown here is derived from an EMBL/GenBank/DDBJ whole genome shotgun (WGS) entry which is preliminary data.</text>
</comment>
<dbReference type="GO" id="GO:0030655">
    <property type="term" value="P:beta-lactam antibiotic catabolic process"/>
    <property type="evidence" value="ECO:0007669"/>
    <property type="project" value="InterPro"/>
</dbReference>
<dbReference type="InterPro" id="IPR000871">
    <property type="entry name" value="Beta-lactam_class-A"/>
</dbReference>
<dbReference type="Proteomes" id="UP000282028">
    <property type="component" value="Unassembled WGS sequence"/>
</dbReference>
<evidence type="ECO:0000259" key="1">
    <source>
        <dbReference type="Pfam" id="PF13354"/>
    </source>
</evidence>
<organism evidence="2 3">
    <name type="scientific">Brevibacillus invocatus</name>
    <dbReference type="NCBI Taxonomy" id="173959"/>
    <lineage>
        <taxon>Bacteria</taxon>
        <taxon>Bacillati</taxon>
        <taxon>Bacillota</taxon>
        <taxon>Bacilli</taxon>
        <taxon>Bacillales</taxon>
        <taxon>Paenibacillaceae</taxon>
        <taxon>Brevibacillus</taxon>
    </lineage>
</organism>
<reference evidence="2 3" key="1">
    <citation type="submission" date="2018-10" db="EMBL/GenBank/DDBJ databases">
        <title>Phylogenomics of Brevibacillus.</title>
        <authorList>
            <person name="Dunlap C."/>
        </authorList>
    </citation>
    <scope>NUCLEOTIDE SEQUENCE [LARGE SCALE GENOMIC DNA]</scope>
    <source>
        <strain evidence="2 3">JCM 12215</strain>
    </source>
</reference>
<evidence type="ECO:0000313" key="2">
    <source>
        <dbReference type="EMBL" id="RNB67266.1"/>
    </source>
</evidence>